<dbReference type="PROSITE" id="PS50868">
    <property type="entry name" value="POST_SET"/>
    <property type="match status" value="1"/>
</dbReference>
<dbReference type="Gene3D" id="2.170.270.10">
    <property type="entry name" value="SET domain"/>
    <property type="match status" value="1"/>
</dbReference>
<dbReference type="PROSITE" id="PS50280">
    <property type="entry name" value="SET"/>
    <property type="match status" value="1"/>
</dbReference>
<dbReference type="InterPro" id="IPR001214">
    <property type="entry name" value="SET_dom"/>
</dbReference>
<organism evidence="9 10">
    <name type="scientific">Tepidicella xavieri</name>
    <dbReference type="NCBI Taxonomy" id="360241"/>
    <lineage>
        <taxon>Bacteria</taxon>
        <taxon>Pseudomonadati</taxon>
        <taxon>Pseudomonadota</taxon>
        <taxon>Betaproteobacteria</taxon>
        <taxon>Burkholderiales</taxon>
        <taxon>Tepidicella</taxon>
    </lineage>
</organism>
<feature type="domain" description="Post-SET" evidence="8">
    <location>
        <begin position="169"/>
        <end position="185"/>
    </location>
</feature>
<keyword evidence="3" id="KW-0489">Methyltransferase</keyword>
<evidence type="ECO:0000313" key="9">
    <source>
        <dbReference type="EMBL" id="TDQ44413.1"/>
    </source>
</evidence>
<feature type="domain" description="SET" evidence="7">
    <location>
        <begin position="43"/>
        <end position="156"/>
    </location>
</feature>
<dbReference type="GO" id="GO:0032259">
    <property type="term" value="P:methylation"/>
    <property type="evidence" value="ECO:0007669"/>
    <property type="project" value="UniProtKB-KW"/>
</dbReference>
<feature type="region of interest" description="Disordered" evidence="6">
    <location>
        <begin position="186"/>
        <end position="206"/>
    </location>
</feature>
<dbReference type="EMBL" id="SNYL01000003">
    <property type="protein sequence ID" value="TDQ44413.1"/>
    <property type="molecule type" value="Genomic_DNA"/>
</dbReference>
<dbReference type="Pfam" id="PF00856">
    <property type="entry name" value="SET"/>
    <property type="match status" value="1"/>
</dbReference>
<dbReference type="SUPFAM" id="SSF82199">
    <property type="entry name" value="SET domain"/>
    <property type="match status" value="1"/>
</dbReference>
<accession>A0A4R6UGS0</accession>
<dbReference type="InterPro" id="IPR003616">
    <property type="entry name" value="Post-SET_dom"/>
</dbReference>
<name>A0A4R6UGS0_9BURK</name>
<gene>
    <name evidence="9" type="ORF">DFR43_103157</name>
</gene>
<evidence type="ECO:0000259" key="8">
    <source>
        <dbReference type="PROSITE" id="PS50868"/>
    </source>
</evidence>
<evidence type="ECO:0000259" key="7">
    <source>
        <dbReference type="PROSITE" id="PS50280"/>
    </source>
</evidence>
<protein>
    <recommendedName>
        <fullName evidence="11">SET domain-containing protein</fullName>
    </recommendedName>
</protein>
<dbReference type="InterPro" id="IPR046341">
    <property type="entry name" value="SET_dom_sf"/>
</dbReference>
<proteinExistence type="predicted"/>
<evidence type="ECO:0000256" key="4">
    <source>
        <dbReference type="ARBA" id="ARBA00022679"/>
    </source>
</evidence>
<evidence type="ECO:0000256" key="5">
    <source>
        <dbReference type="ARBA" id="ARBA00022691"/>
    </source>
</evidence>
<dbReference type="GO" id="GO:0005694">
    <property type="term" value="C:chromosome"/>
    <property type="evidence" value="ECO:0007669"/>
    <property type="project" value="UniProtKB-SubCell"/>
</dbReference>
<evidence type="ECO:0008006" key="11">
    <source>
        <dbReference type="Google" id="ProtNLM"/>
    </source>
</evidence>
<dbReference type="Proteomes" id="UP000295510">
    <property type="component" value="Unassembled WGS sequence"/>
</dbReference>
<sequence length="206" mass="22566">MRAHAHRCAHVRAQACINVTKFLPVSAADPAQSPPVARPRAGRRLQVRRSGVHGKGVFALRPIAAGERLIEYTGEVISWAEALRRHPHDPAQPTHTFYFHIEGGCVIDAKHGGNSSRWINHSCAPNCEAEETPEGRVFIKALRDIAPGEELFYDYGLVIDEPLTARLKAEYACHCGTPACRGTLLAPRAGRPRRRASASATPARRS</sequence>
<keyword evidence="5" id="KW-0949">S-adenosyl-L-methionine</keyword>
<dbReference type="SMART" id="SM00317">
    <property type="entry name" value="SET"/>
    <property type="match status" value="1"/>
</dbReference>
<dbReference type="OrthoDB" id="9790349at2"/>
<evidence type="ECO:0000256" key="1">
    <source>
        <dbReference type="ARBA" id="ARBA00004286"/>
    </source>
</evidence>
<keyword evidence="10" id="KW-1185">Reference proteome</keyword>
<evidence type="ECO:0000256" key="6">
    <source>
        <dbReference type="SAM" id="MobiDB-lite"/>
    </source>
</evidence>
<evidence type="ECO:0000256" key="2">
    <source>
        <dbReference type="ARBA" id="ARBA00022454"/>
    </source>
</evidence>
<keyword evidence="4" id="KW-0808">Transferase</keyword>
<evidence type="ECO:0000313" key="10">
    <source>
        <dbReference type="Proteomes" id="UP000295510"/>
    </source>
</evidence>
<comment type="subcellular location">
    <subcellularLocation>
        <location evidence="1">Chromosome</location>
    </subcellularLocation>
</comment>
<evidence type="ECO:0000256" key="3">
    <source>
        <dbReference type="ARBA" id="ARBA00022603"/>
    </source>
</evidence>
<reference evidence="9 10" key="1">
    <citation type="submission" date="2019-03" db="EMBL/GenBank/DDBJ databases">
        <title>Genomic Encyclopedia of Type Strains, Phase IV (KMG-IV): sequencing the most valuable type-strain genomes for metagenomic binning, comparative biology and taxonomic classification.</title>
        <authorList>
            <person name="Goeker M."/>
        </authorList>
    </citation>
    <scope>NUCLEOTIDE SEQUENCE [LARGE SCALE GENOMIC DNA]</scope>
    <source>
        <strain evidence="9 10">DSM 19605</strain>
    </source>
</reference>
<keyword evidence="2" id="KW-0158">Chromosome</keyword>
<dbReference type="AlphaFoldDB" id="A0A4R6UGS0"/>
<comment type="caution">
    <text evidence="9">The sequence shown here is derived from an EMBL/GenBank/DDBJ whole genome shotgun (WGS) entry which is preliminary data.</text>
</comment>
<feature type="compositionally biased region" description="Low complexity" evidence="6">
    <location>
        <begin position="197"/>
        <end position="206"/>
    </location>
</feature>
<dbReference type="PANTHER" id="PTHR22884">
    <property type="entry name" value="SET DOMAIN PROTEINS"/>
    <property type="match status" value="1"/>
</dbReference>
<dbReference type="InterPro" id="IPR050777">
    <property type="entry name" value="SET2_Histone-Lys_MeTrsfase"/>
</dbReference>
<dbReference type="GO" id="GO:0008168">
    <property type="term" value="F:methyltransferase activity"/>
    <property type="evidence" value="ECO:0007669"/>
    <property type="project" value="UniProtKB-KW"/>
</dbReference>